<dbReference type="InterPro" id="IPR041227">
    <property type="entry name" value="FluMu_N"/>
</dbReference>
<proteinExistence type="predicted"/>
<organism evidence="3 4">
    <name type="scientific">Bosea eneae</name>
    <dbReference type="NCBI Taxonomy" id="151454"/>
    <lineage>
        <taxon>Bacteria</taxon>
        <taxon>Pseudomonadati</taxon>
        <taxon>Pseudomonadota</taxon>
        <taxon>Alphaproteobacteria</taxon>
        <taxon>Hyphomicrobiales</taxon>
        <taxon>Boseaceae</taxon>
        <taxon>Bosea</taxon>
    </lineage>
</organism>
<dbReference type="Proteomes" id="UP001596053">
    <property type="component" value="Unassembled WGS sequence"/>
</dbReference>
<accession>A0ABW0IZ78</accession>
<name>A0ABW0IZ78_9HYPH</name>
<evidence type="ECO:0000259" key="2">
    <source>
        <dbReference type="Pfam" id="PF17891"/>
    </source>
</evidence>
<feature type="domain" description="Mu-like prophage FluMu N-terminal" evidence="2">
    <location>
        <begin position="15"/>
        <end position="58"/>
    </location>
</feature>
<dbReference type="Pfam" id="PF17891">
    <property type="entry name" value="FluMu_N"/>
    <property type="match status" value="1"/>
</dbReference>
<dbReference type="RefSeq" id="WP_377801678.1">
    <property type="nucleotide sequence ID" value="NZ_JBHSLW010000081.1"/>
</dbReference>
<protein>
    <submittedName>
        <fullName evidence="3">HI1506-related protein</fullName>
    </submittedName>
</protein>
<comment type="caution">
    <text evidence="3">The sequence shown here is derived from an EMBL/GenBank/DDBJ whole genome shotgun (WGS) entry which is preliminary data.</text>
</comment>
<evidence type="ECO:0000313" key="3">
    <source>
        <dbReference type="EMBL" id="MFC5423594.1"/>
    </source>
</evidence>
<reference evidence="4" key="1">
    <citation type="journal article" date="2019" name="Int. J. Syst. Evol. Microbiol.">
        <title>The Global Catalogue of Microorganisms (GCM) 10K type strain sequencing project: providing services to taxonomists for standard genome sequencing and annotation.</title>
        <authorList>
            <consortium name="The Broad Institute Genomics Platform"/>
            <consortium name="The Broad Institute Genome Sequencing Center for Infectious Disease"/>
            <person name="Wu L."/>
            <person name="Ma J."/>
        </authorList>
    </citation>
    <scope>NUCLEOTIDE SEQUENCE [LARGE SCALE GENOMIC DNA]</scope>
    <source>
        <strain evidence="4">NCAIM B.01391</strain>
    </source>
</reference>
<dbReference type="Gene3D" id="3.40.5.80">
    <property type="match status" value="1"/>
</dbReference>
<feature type="region of interest" description="Disordered" evidence="1">
    <location>
        <begin position="1"/>
        <end position="32"/>
    </location>
</feature>
<gene>
    <name evidence="3" type="ORF">ACFPOB_29055</name>
</gene>
<keyword evidence="4" id="KW-1185">Reference proteome</keyword>
<dbReference type="EMBL" id="JBHSLW010000081">
    <property type="protein sequence ID" value="MFC5423594.1"/>
    <property type="molecule type" value="Genomic_DNA"/>
</dbReference>
<sequence length="76" mass="8018">MPEIESPAEKAPGIRIISRAPDGFRRGGVAHPADATYPADHFTADQLEAIETEPLLTVILEAGAERPAKAKGGRKG</sequence>
<evidence type="ECO:0000256" key="1">
    <source>
        <dbReference type="SAM" id="MobiDB-lite"/>
    </source>
</evidence>
<evidence type="ECO:0000313" key="4">
    <source>
        <dbReference type="Proteomes" id="UP001596053"/>
    </source>
</evidence>
<dbReference type="SUPFAM" id="SSF160059">
    <property type="entry name" value="PriA/YqbF domain"/>
    <property type="match status" value="1"/>
</dbReference>